<gene>
    <name evidence="1" type="ORF">E6C60_0283</name>
</gene>
<protein>
    <submittedName>
        <fullName evidence="1">Uncharacterized protein</fullName>
    </submittedName>
</protein>
<dbReference type="EMBL" id="CP040396">
    <property type="protein sequence ID" value="QCT01008.1"/>
    <property type="molecule type" value="Genomic_DNA"/>
</dbReference>
<dbReference type="Proteomes" id="UP000300879">
    <property type="component" value="Chromosome"/>
</dbReference>
<keyword evidence="2" id="KW-1185">Reference proteome</keyword>
<dbReference type="AlphaFoldDB" id="A0A4P8XFR2"/>
<accession>A0A4P8XFR2</accession>
<proteinExistence type="predicted"/>
<sequence>MFMIVINIENNDKPAVYLESDTIHFASEIGASINFDYYIYS</sequence>
<name>A0A4P8XFR2_9BACL</name>
<evidence type="ECO:0000313" key="1">
    <source>
        <dbReference type="EMBL" id="QCT01008.1"/>
    </source>
</evidence>
<evidence type="ECO:0000313" key="2">
    <source>
        <dbReference type="Proteomes" id="UP000300879"/>
    </source>
</evidence>
<organism evidence="1 2">
    <name type="scientific">Paenibacillus algicola</name>
    <dbReference type="NCBI Taxonomy" id="2565926"/>
    <lineage>
        <taxon>Bacteria</taxon>
        <taxon>Bacillati</taxon>
        <taxon>Bacillota</taxon>
        <taxon>Bacilli</taxon>
        <taxon>Bacillales</taxon>
        <taxon>Paenibacillaceae</taxon>
        <taxon>Paenibacillus</taxon>
    </lineage>
</organism>
<reference evidence="1 2" key="1">
    <citation type="submission" date="2019-05" db="EMBL/GenBank/DDBJ databases">
        <authorList>
            <person name="Chen C."/>
        </authorList>
    </citation>
    <scope>NUCLEOTIDE SEQUENCE [LARGE SCALE GENOMIC DNA]</scope>
    <source>
        <strain evidence="1 2">HB172198</strain>
    </source>
</reference>
<dbReference type="KEGG" id="palo:E6C60_0283"/>